<dbReference type="Proteomes" id="UP000298652">
    <property type="component" value="Chromosome 9"/>
</dbReference>
<dbReference type="EMBL" id="CM016560">
    <property type="protein sequence ID" value="TKV96228.1"/>
    <property type="molecule type" value="Genomic_DNA"/>
</dbReference>
<feature type="signal peptide" evidence="1">
    <location>
        <begin position="1"/>
        <end position="23"/>
    </location>
</feature>
<sequence>MAASRRAAAMLWVAVALAAAAVAGPAVPAPAPAATIGAEPGCFCDCMKNRCMTLGAGADKYDCAGACTEGCTQIGQPGQPRDDDFCVGDMGDILICCTSTIEKRVQERAIRIEFHSNNHNL</sequence>
<evidence type="ECO:0008006" key="4">
    <source>
        <dbReference type="Google" id="ProtNLM"/>
    </source>
</evidence>
<gene>
    <name evidence="2" type="ORF">SEVIR_9G416200v2</name>
</gene>
<evidence type="ECO:0000313" key="3">
    <source>
        <dbReference type="Proteomes" id="UP000298652"/>
    </source>
</evidence>
<proteinExistence type="predicted"/>
<dbReference type="OMA" id="RCMTLGA"/>
<keyword evidence="1" id="KW-0732">Signal</keyword>
<evidence type="ECO:0000313" key="2">
    <source>
        <dbReference type="EMBL" id="TKV96228.1"/>
    </source>
</evidence>
<keyword evidence="3" id="KW-1185">Reference proteome</keyword>
<feature type="chain" id="PRO_5020315386" description="Bowman-Birk serine protease inhibitors family domain-containing protein" evidence="1">
    <location>
        <begin position="24"/>
        <end position="121"/>
    </location>
</feature>
<organism evidence="2 3">
    <name type="scientific">Setaria viridis</name>
    <name type="common">Green bristlegrass</name>
    <name type="synonym">Setaria italica subsp. viridis</name>
    <dbReference type="NCBI Taxonomy" id="4556"/>
    <lineage>
        <taxon>Eukaryota</taxon>
        <taxon>Viridiplantae</taxon>
        <taxon>Streptophyta</taxon>
        <taxon>Embryophyta</taxon>
        <taxon>Tracheophyta</taxon>
        <taxon>Spermatophyta</taxon>
        <taxon>Magnoliopsida</taxon>
        <taxon>Liliopsida</taxon>
        <taxon>Poales</taxon>
        <taxon>Poaceae</taxon>
        <taxon>PACMAD clade</taxon>
        <taxon>Panicoideae</taxon>
        <taxon>Panicodae</taxon>
        <taxon>Paniceae</taxon>
        <taxon>Cenchrinae</taxon>
        <taxon>Setaria</taxon>
    </lineage>
</organism>
<name>A0A4U6T6Y4_SETVI</name>
<dbReference type="AlphaFoldDB" id="A0A4U6T6Y4"/>
<accession>A0A4U6T6Y4</accession>
<dbReference type="Gramene" id="TKV96228">
    <property type="protein sequence ID" value="TKV96228"/>
    <property type="gene ID" value="SEVIR_9G416200v2"/>
</dbReference>
<evidence type="ECO:0000256" key="1">
    <source>
        <dbReference type="SAM" id="SignalP"/>
    </source>
</evidence>
<protein>
    <recommendedName>
        <fullName evidence="4">Bowman-Birk serine protease inhibitors family domain-containing protein</fullName>
    </recommendedName>
</protein>
<reference evidence="2" key="1">
    <citation type="submission" date="2019-03" db="EMBL/GenBank/DDBJ databases">
        <title>WGS assembly of Setaria viridis.</title>
        <authorList>
            <person name="Huang P."/>
            <person name="Jenkins J."/>
            <person name="Grimwood J."/>
            <person name="Barry K."/>
            <person name="Healey A."/>
            <person name="Mamidi S."/>
            <person name="Sreedasyam A."/>
            <person name="Shu S."/>
            <person name="Feldman M."/>
            <person name="Wu J."/>
            <person name="Yu Y."/>
            <person name="Chen C."/>
            <person name="Johnson J."/>
            <person name="Rokhsar D."/>
            <person name="Baxter I."/>
            <person name="Schmutz J."/>
            <person name="Brutnell T."/>
            <person name="Kellogg E."/>
        </authorList>
    </citation>
    <scope>NUCLEOTIDE SEQUENCE [LARGE SCALE GENOMIC DNA]</scope>
</reference>